<dbReference type="Gramene" id="OPUNC03G04350.1">
    <property type="protein sequence ID" value="OPUNC03G04350.1"/>
    <property type="gene ID" value="OPUNC03G04350"/>
</dbReference>
<dbReference type="InterPro" id="IPR012871">
    <property type="entry name" value="DUF1668_ORYSA"/>
</dbReference>
<keyword evidence="3" id="KW-1185">Reference proteome</keyword>
<feature type="region of interest" description="Disordered" evidence="1">
    <location>
        <begin position="1"/>
        <end position="20"/>
    </location>
</feature>
<evidence type="ECO:0000313" key="2">
    <source>
        <dbReference type="EnsemblPlants" id="OPUNC03G04350.1"/>
    </source>
</evidence>
<dbReference type="Proteomes" id="UP000026962">
    <property type="component" value="Chromosome 3"/>
</dbReference>
<dbReference type="OMA" id="AEPACKC"/>
<dbReference type="eggNOG" id="ENOG502R44B">
    <property type="taxonomic scope" value="Eukaryota"/>
</dbReference>
<reference evidence="2" key="1">
    <citation type="submission" date="2015-04" db="UniProtKB">
        <authorList>
            <consortium name="EnsemblPlants"/>
        </authorList>
    </citation>
    <scope>IDENTIFICATION</scope>
</reference>
<name>A0A0E0K939_ORYPU</name>
<dbReference type="PANTHER" id="PTHR33085">
    <property type="entry name" value="OS12G0113100 PROTEIN-RELATED"/>
    <property type="match status" value="1"/>
</dbReference>
<evidence type="ECO:0000313" key="3">
    <source>
        <dbReference type="Proteomes" id="UP000026962"/>
    </source>
</evidence>
<dbReference type="AlphaFoldDB" id="A0A0E0K939"/>
<accession>A0A0E0K939</accession>
<feature type="compositionally biased region" description="Basic and acidic residues" evidence="1">
    <location>
        <begin position="1"/>
        <end position="12"/>
    </location>
</feature>
<protein>
    <recommendedName>
        <fullName evidence="4">DUF295 domain-containing protein</fullName>
    </recommendedName>
</protein>
<sequence length="309" mass="35473">MAKRRRSDDGGQPHRRTEKRRRLHVLTHDWDGAFSIFVSVGTKIFNFYLSNGRGEANIVFDTKTLGVTAAPPFRSHKRCSEFWSVGHTVYTLDCYKDPGNPDGRFEKLHGREPRLGHGAWQWEAPLPSPLFNLAHIESHAVHPDGNTVFMSIYRDGTFSFDGERRKWARHGSWHLPFLKKAYFVAELDGWIGLSSHQMGRWSHAGTTPGCAEPACMDGRDMLYRRDGKRHLDSNLTYMGNGEFCIQETLTREGDDFASTFSQMMLMLLRLVTFRVEYSADGELCTVKRREKIFKLTRKTAIHAPSAFWI</sequence>
<evidence type="ECO:0008006" key="4">
    <source>
        <dbReference type="Google" id="ProtNLM"/>
    </source>
</evidence>
<evidence type="ECO:0000256" key="1">
    <source>
        <dbReference type="SAM" id="MobiDB-lite"/>
    </source>
</evidence>
<dbReference type="Pfam" id="PF07893">
    <property type="entry name" value="DUF1668"/>
    <property type="match status" value="1"/>
</dbReference>
<dbReference type="HOGENOM" id="CLU_021283_2_2_1"/>
<proteinExistence type="predicted"/>
<reference evidence="2" key="2">
    <citation type="submission" date="2018-05" db="EMBL/GenBank/DDBJ databases">
        <title>OpunRS2 (Oryza punctata Reference Sequence Version 2).</title>
        <authorList>
            <person name="Zhang J."/>
            <person name="Kudrna D."/>
            <person name="Lee S."/>
            <person name="Talag J."/>
            <person name="Welchert J."/>
            <person name="Wing R.A."/>
        </authorList>
    </citation>
    <scope>NUCLEOTIDE SEQUENCE [LARGE SCALE GENOMIC DNA]</scope>
</reference>
<organism evidence="2">
    <name type="scientific">Oryza punctata</name>
    <name type="common">Red rice</name>
    <dbReference type="NCBI Taxonomy" id="4537"/>
    <lineage>
        <taxon>Eukaryota</taxon>
        <taxon>Viridiplantae</taxon>
        <taxon>Streptophyta</taxon>
        <taxon>Embryophyta</taxon>
        <taxon>Tracheophyta</taxon>
        <taxon>Spermatophyta</taxon>
        <taxon>Magnoliopsida</taxon>
        <taxon>Liliopsida</taxon>
        <taxon>Poales</taxon>
        <taxon>Poaceae</taxon>
        <taxon>BOP clade</taxon>
        <taxon>Oryzoideae</taxon>
        <taxon>Oryzeae</taxon>
        <taxon>Oryzinae</taxon>
        <taxon>Oryza</taxon>
    </lineage>
</organism>
<dbReference type="EnsemblPlants" id="OPUNC03G04350.1">
    <property type="protein sequence ID" value="OPUNC03G04350.1"/>
    <property type="gene ID" value="OPUNC03G04350"/>
</dbReference>